<name>A0ACC3ZDW7_COLTU</name>
<sequence>MKVFAGLPLLCGMLFAAVSSQDVSLNLARRDSWDEFIAFMAEEGQCINYIDPSPNDGLEPCRIWCKAKGQPEDSVGCHSSHIPVPDGSYPTDRDGYKWQPGDCFCAEEIEPIAEAFITPVLEALSKLDEVICAVFTQAVVNSIEIGFALVPGVGQAATAARQATKLAVEGAKSFAENGLGPAAYFDDWVSKSCGLDKIDLAYDDTFNALVGAPDSVGTSVGCKQKNKKACKKLDPRPDPPQTKKEDGPTPTQDREVPASTKQPEATTTADPQTTTTTTSSTSTTTSSDSPGQTAVNCQLCSSPKLKREAREARWGSMFEARAAGDTCILDKSNGKGGQACPASNAVVKVRDGILQDRALTEDNPVVKVNGEELVIECGKHKPCADARTDSKIDKYYYLEQDAKCGGDFAVGSSAQVEGLKFQNDHVYEKQTLALFFEWLGNGDGVQIGSTLKPGPAWVAEVLLKTDSNRIFLLQPSDRAALGIPNGGASVDDVMAYGIARSDPVAARGGMSIDKTTRNFALVQDKVNENKGTFFKGSQPSPLDIEAGRKVNKDRNWIRTHAGVFQYLNYVPPNGKERIWNKWMRVSNWIDLVLHEFDLSYPWGSHADEPRRVDGANPSLRSLYSYWIDTYLGDIEFKAGTWATAAREAFRLNYGAGEANAEKEWVRKAFGANGFATAERMVFPRPENSPPHMSAYGAYGNPAMTFDAAGNAVANLPVKAAL</sequence>
<dbReference type="EMBL" id="VUJX02000001">
    <property type="protein sequence ID" value="KAL0942312.1"/>
    <property type="molecule type" value="Genomic_DNA"/>
</dbReference>
<organism evidence="1 2">
    <name type="scientific">Colletotrichum truncatum</name>
    <name type="common">Anthracnose fungus</name>
    <name type="synonym">Colletotrichum capsici</name>
    <dbReference type="NCBI Taxonomy" id="5467"/>
    <lineage>
        <taxon>Eukaryota</taxon>
        <taxon>Fungi</taxon>
        <taxon>Dikarya</taxon>
        <taxon>Ascomycota</taxon>
        <taxon>Pezizomycotina</taxon>
        <taxon>Sordariomycetes</taxon>
        <taxon>Hypocreomycetidae</taxon>
        <taxon>Glomerellales</taxon>
        <taxon>Glomerellaceae</taxon>
        <taxon>Colletotrichum</taxon>
        <taxon>Colletotrichum truncatum species complex</taxon>
    </lineage>
</organism>
<protein>
    <submittedName>
        <fullName evidence="1">Uncharacterized protein</fullName>
    </submittedName>
</protein>
<comment type="caution">
    <text evidence="1">The sequence shown here is derived from an EMBL/GenBank/DDBJ whole genome shotgun (WGS) entry which is preliminary data.</text>
</comment>
<dbReference type="Proteomes" id="UP000805649">
    <property type="component" value="Unassembled WGS sequence"/>
</dbReference>
<evidence type="ECO:0000313" key="2">
    <source>
        <dbReference type="Proteomes" id="UP000805649"/>
    </source>
</evidence>
<keyword evidence="2" id="KW-1185">Reference proteome</keyword>
<evidence type="ECO:0000313" key="1">
    <source>
        <dbReference type="EMBL" id="KAL0942312.1"/>
    </source>
</evidence>
<proteinExistence type="predicted"/>
<reference evidence="1 2" key="1">
    <citation type="journal article" date="2020" name="Phytopathology">
        <title>Genome Sequence Resources of Colletotrichum truncatum, C. plurivorum, C. musicola, and C. sojae: Four Species Pathogenic to Soybean (Glycine max).</title>
        <authorList>
            <person name="Rogerio F."/>
            <person name="Boufleur T.R."/>
            <person name="Ciampi-Guillardi M."/>
            <person name="Sukno S.A."/>
            <person name="Thon M.R."/>
            <person name="Massola Junior N.S."/>
            <person name="Baroncelli R."/>
        </authorList>
    </citation>
    <scope>NUCLEOTIDE SEQUENCE [LARGE SCALE GENOMIC DNA]</scope>
    <source>
        <strain evidence="1 2">CMES1059</strain>
    </source>
</reference>
<accession>A0ACC3ZDW7</accession>
<gene>
    <name evidence="1" type="ORF">CTRU02_200198</name>
</gene>